<dbReference type="InterPro" id="IPR013196">
    <property type="entry name" value="HTH_11"/>
</dbReference>
<organism evidence="3 4">
    <name type="scientific">Rhodococcus phage Sleepyhead</name>
    <dbReference type="NCBI Taxonomy" id="2591131"/>
    <lineage>
        <taxon>Viruses</taxon>
        <taxon>Duplodnaviria</taxon>
        <taxon>Heunggongvirae</taxon>
        <taxon>Uroviricota</taxon>
        <taxon>Caudoviricetes</taxon>
        <taxon>Sleepyheadvirus</taxon>
        <taxon>Sleepyheadvirus sleepyhead</taxon>
    </lineage>
</organism>
<dbReference type="CDD" id="cd00093">
    <property type="entry name" value="HTH_XRE"/>
    <property type="match status" value="1"/>
</dbReference>
<dbReference type="InterPro" id="IPR001387">
    <property type="entry name" value="Cro/C1-type_HTH"/>
</dbReference>
<feature type="region of interest" description="Disordered" evidence="1">
    <location>
        <begin position="148"/>
        <end position="167"/>
    </location>
</feature>
<proteinExistence type="predicted"/>
<evidence type="ECO:0000256" key="1">
    <source>
        <dbReference type="SAM" id="MobiDB-lite"/>
    </source>
</evidence>
<reference evidence="3 4" key="1">
    <citation type="submission" date="2019-05" db="EMBL/GenBank/DDBJ databases">
        <authorList>
            <person name="Andrick R."/>
            <person name="Dugal D."/>
            <person name="Kinney M."/>
            <person name="Taplin D."/>
            <person name="Molloy S.D."/>
            <person name="Garlena R.A."/>
            <person name="Russell D.A."/>
            <person name="Pope W.H."/>
            <person name="Jacobs-Sera D."/>
            <person name="Hatfull G.F."/>
        </authorList>
    </citation>
    <scope>NUCLEOTIDE SEQUENCE [LARGE SCALE GENOMIC DNA]</scope>
</reference>
<evidence type="ECO:0000313" key="4">
    <source>
        <dbReference type="Proteomes" id="UP000320841"/>
    </source>
</evidence>
<dbReference type="Pfam" id="PF08279">
    <property type="entry name" value="HTH_11"/>
    <property type="match status" value="1"/>
</dbReference>
<accession>A0A515MH98</accession>
<dbReference type="Proteomes" id="UP000320841">
    <property type="component" value="Segment"/>
</dbReference>
<evidence type="ECO:0000313" key="3">
    <source>
        <dbReference type="EMBL" id="QDM56055.1"/>
    </source>
</evidence>
<dbReference type="PROSITE" id="PS50943">
    <property type="entry name" value="HTH_CROC1"/>
    <property type="match status" value="1"/>
</dbReference>
<dbReference type="InterPro" id="IPR036388">
    <property type="entry name" value="WH-like_DNA-bd_sf"/>
</dbReference>
<name>A0A515MH98_9CAUD</name>
<keyword evidence="4" id="KW-1185">Reference proteome</keyword>
<gene>
    <name evidence="3" type="primary">40</name>
    <name evidence="3" type="ORF">SEA_SLEEPYHEAD_40</name>
</gene>
<sequence length="167" mass="18484">MVDIRDWIKGVTKRRITAEEIAEILGVSRTTVTRRLQDGMPAEDVIAIARACGASPVQALSDLDYVTVAEVMDFLDDPDAKLLEAATDGELAIELAKRLEPTFFQRAARLGRRISSVRDESTEDNVHVLTSRSQPISLDDLEGLPYVAMTKDDRDPGDDVTDHDYVP</sequence>
<protein>
    <submittedName>
        <fullName evidence="3">Immunity repressor</fullName>
    </submittedName>
</protein>
<dbReference type="GeneID" id="55618672"/>
<dbReference type="Gene3D" id="1.10.10.10">
    <property type="entry name" value="Winged helix-like DNA-binding domain superfamily/Winged helix DNA-binding domain"/>
    <property type="match status" value="1"/>
</dbReference>
<dbReference type="KEGG" id="vg:55618672"/>
<feature type="domain" description="HTH cro/C1-type" evidence="2">
    <location>
        <begin position="13"/>
        <end position="60"/>
    </location>
</feature>
<dbReference type="EMBL" id="MK967380">
    <property type="protein sequence ID" value="QDM56055.1"/>
    <property type="molecule type" value="Genomic_DNA"/>
</dbReference>
<dbReference type="RefSeq" id="YP_009848254.1">
    <property type="nucleotide sequence ID" value="NC_048782.1"/>
</dbReference>
<evidence type="ECO:0000259" key="2">
    <source>
        <dbReference type="PROSITE" id="PS50943"/>
    </source>
</evidence>